<reference evidence="2" key="1">
    <citation type="submission" date="2022-03" db="EMBL/GenBank/DDBJ databases">
        <authorList>
            <person name="Martin H S."/>
        </authorList>
    </citation>
    <scope>NUCLEOTIDE SEQUENCE</scope>
</reference>
<dbReference type="EMBL" id="OW152825">
    <property type="protein sequence ID" value="CAH2041811.1"/>
    <property type="molecule type" value="Genomic_DNA"/>
</dbReference>
<sequence length="193" mass="20509">MERSGRRGRGPKKPMALDRLGSRAFYMLPLELGGDVGSGIGTEFRNDQLSIVAGVREGGDGGAQYRRRHRCRRARASRGAASRCTGTCRAPVAGRLLGPRTHRPRRGPHSLRTARASPHHPPTPAPRTSLETGCVQIDSFASLREQMQRGVCGGQGGGCFNAPPPPLLPSPSHTPDQATATAATVVAHPISQK</sequence>
<evidence type="ECO:0000256" key="1">
    <source>
        <dbReference type="SAM" id="MobiDB-lite"/>
    </source>
</evidence>
<feature type="compositionally biased region" description="Basic residues" evidence="1">
    <location>
        <begin position="100"/>
        <end position="109"/>
    </location>
</feature>
<dbReference type="Proteomes" id="UP000837857">
    <property type="component" value="Chromosome 13"/>
</dbReference>
<proteinExistence type="predicted"/>
<feature type="non-terminal residue" evidence="2">
    <location>
        <position position="1"/>
    </location>
</feature>
<name>A0ABN8HZW8_9NEOP</name>
<keyword evidence="3" id="KW-1185">Reference proteome</keyword>
<feature type="region of interest" description="Disordered" evidence="1">
    <location>
        <begin position="95"/>
        <end position="130"/>
    </location>
</feature>
<gene>
    <name evidence="2" type="ORF">IPOD504_LOCUS3436</name>
</gene>
<evidence type="ECO:0000313" key="2">
    <source>
        <dbReference type="EMBL" id="CAH2041811.1"/>
    </source>
</evidence>
<evidence type="ECO:0000313" key="3">
    <source>
        <dbReference type="Proteomes" id="UP000837857"/>
    </source>
</evidence>
<protein>
    <submittedName>
        <fullName evidence="2">Uncharacterized protein</fullName>
    </submittedName>
</protein>
<accession>A0ABN8HZW8</accession>
<organism evidence="2 3">
    <name type="scientific">Iphiclides podalirius</name>
    <name type="common">scarce swallowtail</name>
    <dbReference type="NCBI Taxonomy" id="110791"/>
    <lineage>
        <taxon>Eukaryota</taxon>
        <taxon>Metazoa</taxon>
        <taxon>Ecdysozoa</taxon>
        <taxon>Arthropoda</taxon>
        <taxon>Hexapoda</taxon>
        <taxon>Insecta</taxon>
        <taxon>Pterygota</taxon>
        <taxon>Neoptera</taxon>
        <taxon>Endopterygota</taxon>
        <taxon>Lepidoptera</taxon>
        <taxon>Glossata</taxon>
        <taxon>Ditrysia</taxon>
        <taxon>Papilionoidea</taxon>
        <taxon>Papilionidae</taxon>
        <taxon>Papilioninae</taxon>
        <taxon>Iphiclides</taxon>
    </lineage>
</organism>